<evidence type="ECO:0008006" key="3">
    <source>
        <dbReference type="Google" id="ProtNLM"/>
    </source>
</evidence>
<evidence type="ECO:0000313" key="2">
    <source>
        <dbReference type="Proteomes" id="UP001620295"/>
    </source>
</evidence>
<dbReference type="InterPro" id="IPR011010">
    <property type="entry name" value="DNA_brk_join_enz"/>
</dbReference>
<evidence type="ECO:0000313" key="1">
    <source>
        <dbReference type="EMBL" id="MFK4269235.1"/>
    </source>
</evidence>
<dbReference type="SUPFAM" id="SSF56349">
    <property type="entry name" value="DNA breaking-rejoining enzymes"/>
    <property type="match status" value="1"/>
</dbReference>
<gene>
    <name evidence="1" type="ORF">ACI2L5_30490</name>
</gene>
<protein>
    <recommendedName>
        <fullName evidence="3">Integrase</fullName>
    </recommendedName>
</protein>
<reference evidence="1 2" key="1">
    <citation type="submission" date="2024-11" db="EMBL/GenBank/DDBJ databases">
        <title>The Natural Products Discovery Center: Release of the First 8490 Sequenced Strains for Exploring Actinobacteria Biosynthetic Diversity.</title>
        <authorList>
            <person name="Kalkreuter E."/>
            <person name="Kautsar S.A."/>
            <person name="Yang D."/>
            <person name="Bader C.D."/>
            <person name="Teijaro C.N."/>
            <person name="Fluegel L."/>
            <person name="Davis C.M."/>
            <person name="Simpson J.R."/>
            <person name="Lauterbach L."/>
            <person name="Steele A.D."/>
            <person name="Gui C."/>
            <person name="Meng S."/>
            <person name="Li G."/>
            <person name="Viehrig K."/>
            <person name="Ye F."/>
            <person name="Su P."/>
            <person name="Kiefer A.F."/>
            <person name="Nichols A."/>
            <person name="Cepeda A.J."/>
            <person name="Yan W."/>
            <person name="Fan B."/>
            <person name="Jiang Y."/>
            <person name="Adhikari A."/>
            <person name="Zheng C.-J."/>
            <person name="Schuster L."/>
            <person name="Cowan T.M."/>
            <person name="Smanski M.J."/>
            <person name="Chevrette M.G."/>
            <person name="De Carvalho L.P.S."/>
            <person name="Shen B."/>
        </authorList>
    </citation>
    <scope>NUCLEOTIDE SEQUENCE [LARGE SCALE GENOMIC DNA]</scope>
    <source>
        <strain evidence="1 2">NPDC020863</strain>
    </source>
</reference>
<dbReference type="Proteomes" id="UP001620295">
    <property type="component" value="Unassembled WGS sequence"/>
</dbReference>
<dbReference type="RefSeq" id="WP_404747583.1">
    <property type="nucleotide sequence ID" value="NZ_JBJDQH010000010.1"/>
</dbReference>
<sequence>MRRVTLRAALRQVARQWQEKVACGALRPQTADSYITNTERLLRFALALGLGRLDDVSDTVAQAFIDAPGHDRHGRLVTCPADSTRRVRRSSVDAFFAEARRLGLTTRAPLLDLPPIPRSQPRPSGILTDTDIDQLRFYAERGMPQTRHAAVLGLLLSGLHTGEIGLTGVTDLDLDHERVWAVGAARITARYCPLDDPWNREVLRLRAEYTQQQSGSDRPQTLTTNGIAPAHRLQASICTTFGEVVRASGIAPEGRSATPRDVSSWLAAKIHAETGQIAEVALRLGLASLDGAAKLAGYDWRPSGKED</sequence>
<name>A0ABW8LW45_9ACTN</name>
<keyword evidence="2" id="KW-1185">Reference proteome</keyword>
<organism evidence="1 2">
    <name type="scientific">Streptomyces milbemycinicus</name>
    <dbReference type="NCBI Taxonomy" id="476552"/>
    <lineage>
        <taxon>Bacteria</taxon>
        <taxon>Bacillati</taxon>
        <taxon>Actinomycetota</taxon>
        <taxon>Actinomycetes</taxon>
        <taxon>Kitasatosporales</taxon>
        <taxon>Streptomycetaceae</taxon>
        <taxon>Streptomyces</taxon>
    </lineage>
</organism>
<proteinExistence type="predicted"/>
<comment type="caution">
    <text evidence="1">The sequence shown here is derived from an EMBL/GenBank/DDBJ whole genome shotgun (WGS) entry which is preliminary data.</text>
</comment>
<accession>A0ABW8LW45</accession>
<dbReference type="EMBL" id="JBJDQH010000010">
    <property type="protein sequence ID" value="MFK4269235.1"/>
    <property type="molecule type" value="Genomic_DNA"/>
</dbReference>